<dbReference type="EMBL" id="JALAXI010000010">
    <property type="protein sequence ID" value="MCY9280814.1"/>
    <property type="molecule type" value="Genomic_DNA"/>
</dbReference>
<evidence type="ECO:0000313" key="2">
    <source>
        <dbReference type="EMBL" id="MCY9280814.1"/>
    </source>
</evidence>
<dbReference type="RefSeq" id="WP_268305401.1">
    <property type="nucleotide sequence ID" value="NZ_JALAXI010000010.1"/>
</dbReference>
<protein>
    <submittedName>
        <fullName evidence="2">Uncharacterized protein</fullName>
    </submittedName>
</protein>
<reference evidence="2" key="1">
    <citation type="submission" date="2022-02" db="EMBL/GenBank/DDBJ databases">
        <title>Crop Bioprotection Bacillus Genome Sequencing.</title>
        <authorList>
            <person name="Dunlap C."/>
        </authorList>
    </citation>
    <scope>NUCLEOTIDE SEQUENCE</scope>
    <source>
        <strain evidence="2">T20C14</strain>
    </source>
</reference>
<keyword evidence="1" id="KW-0175">Coiled coil</keyword>
<dbReference type="AlphaFoldDB" id="A0AA90EW30"/>
<accession>A0AA90EW30</accession>
<comment type="caution">
    <text evidence="2">The sequence shown here is derived from an EMBL/GenBank/DDBJ whole genome shotgun (WGS) entry which is preliminary data.</text>
</comment>
<evidence type="ECO:0000256" key="1">
    <source>
        <dbReference type="SAM" id="Coils"/>
    </source>
</evidence>
<dbReference type="Proteomes" id="UP001066455">
    <property type="component" value="Unassembled WGS sequence"/>
</dbReference>
<gene>
    <name evidence="2" type="ORF">MOE73_12140</name>
</gene>
<name>A0AA90EW30_9BACI</name>
<feature type="coiled-coil region" evidence="1">
    <location>
        <begin position="45"/>
        <end position="72"/>
    </location>
</feature>
<proteinExistence type="predicted"/>
<sequence>MKMKPVKLSQKQIQLCGLLDELSEQVNVVIHEAVLGRTSNRLSVIENGAKEVERLSKEIQKHVNSMRRKKREAAE</sequence>
<organism evidence="2 3">
    <name type="scientific">Bacillus haynesii</name>
    <dbReference type="NCBI Taxonomy" id="1925021"/>
    <lineage>
        <taxon>Bacteria</taxon>
        <taxon>Bacillati</taxon>
        <taxon>Bacillota</taxon>
        <taxon>Bacilli</taxon>
        <taxon>Bacillales</taxon>
        <taxon>Bacillaceae</taxon>
        <taxon>Bacillus</taxon>
    </lineage>
</organism>
<evidence type="ECO:0000313" key="3">
    <source>
        <dbReference type="Proteomes" id="UP001066455"/>
    </source>
</evidence>